<dbReference type="PANTHER" id="PTHR40618">
    <property type="entry name" value="B-ZIP TRANSCRIPTION FACTOR (EUROFUNG)-RELATED"/>
    <property type="match status" value="1"/>
</dbReference>
<protein>
    <recommendedName>
        <fullName evidence="4">BZIP domain-containing protein</fullName>
    </recommendedName>
</protein>
<feature type="region of interest" description="Disordered" evidence="1">
    <location>
        <begin position="1"/>
        <end position="29"/>
    </location>
</feature>
<dbReference type="AlphaFoldDB" id="A0A0U1M790"/>
<evidence type="ECO:0000313" key="2">
    <source>
        <dbReference type="EMBL" id="CRG91513.1"/>
    </source>
</evidence>
<dbReference type="Gene3D" id="1.20.5.170">
    <property type="match status" value="1"/>
</dbReference>
<feature type="compositionally biased region" description="Polar residues" evidence="1">
    <location>
        <begin position="1"/>
        <end position="15"/>
    </location>
</feature>
<dbReference type="GO" id="GO:0003700">
    <property type="term" value="F:DNA-binding transcription factor activity"/>
    <property type="evidence" value="ECO:0007669"/>
    <property type="project" value="InterPro"/>
</dbReference>
<feature type="region of interest" description="Disordered" evidence="1">
    <location>
        <begin position="53"/>
        <end position="85"/>
    </location>
</feature>
<evidence type="ECO:0008006" key="4">
    <source>
        <dbReference type="Google" id="ProtNLM"/>
    </source>
</evidence>
<dbReference type="SUPFAM" id="SSF57959">
    <property type="entry name" value="Leucine zipper domain"/>
    <property type="match status" value="1"/>
</dbReference>
<name>A0A0U1M790_TALIS</name>
<dbReference type="Proteomes" id="UP000054383">
    <property type="component" value="Unassembled WGS sequence"/>
</dbReference>
<dbReference type="OrthoDB" id="545169at2759"/>
<dbReference type="InterPro" id="IPR046347">
    <property type="entry name" value="bZIP_sf"/>
</dbReference>
<evidence type="ECO:0000256" key="1">
    <source>
        <dbReference type="SAM" id="MobiDB-lite"/>
    </source>
</evidence>
<proteinExistence type="predicted"/>
<reference evidence="2 3" key="1">
    <citation type="submission" date="2015-04" db="EMBL/GenBank/DDBJ databases">
        <authorList>
            <person name="Syromyatnikov M.Y."/>
            <person name="Popov V.N."/>
        </authorList>
    </citation>
    <scope>NUCLEOTIDE SEQUENCE [LARGE SCALE GENOMIC DNA]</scope>
    <source>
        <strain evidence="2">WF-38-12</strain>
    </source>
</reference>
<dbReference type="STRING" id="28573.A0A0U1M790"/>
<dbReference type="OMA" id="FMNFFDF"/>
<organism evidence="2 3">
    <name type="scientific">Talaromyces islandicus</name>
    <name type="common">Penicillium islandicum</name>
    <dbReference type="NCBI Taxonomy" id="28573"/>
    <lineage>
        <taxon>Eukaryota</taxon>
        <taxon>Fungi</taxon>
        <taxon>Dikarya</taxon>
        <taxon>Ascomycota</taxon>
        <taxon>Pezizomycotina</taxon>
        <taxon>Eurotiomycetes</taxon>
        <taxon>Eurotiomycetidae</taxon>
        <taxon>Eurotiales</taxon>
        <taxon>Trichocomaceae</taxon>
        <taxon>Talaromyces</taxon>
        <taxon>Talaromyces sect. Islandici</taxon>
    </lineage>
</organism>
<sequence>MSHSFSPKVLSSSSYPIPDPPGTEKGAMDGATHSEVLLGGLTLKNHDVFAEAERAKAKKNSSRASTRKRGRPRLLNKDDNAAERRRTQIRLAQRAYRSRKEATISSLNDRVSEIDSAVEAMARSFASFHDKLINSELLESHPDLLRSLRSVAGKTASLAQLSKREAIFSGKMSREEAAGDSAMSMGEDQLVSGFGEHNTINQNSVISEDGVIEYLASYAANDASPRSKPSNKVKGSHIPPKGNIYPAQTFNIYPQLSSTPQFSANSFAHRLQLICCERAYQLLLDPFADPETLFRAFRFSFGSTSRERLLARFYRVLNRENSRSEFRDSQSWTHYPHRTPSGDLVPPQIPKSAGSWPLQLAETLYSQRSVDGNLVYPAFDGEWLDANDVEDFLHEQGIAVDAHSSFVEISNSHSDLFQKIMMSGPFQEIDLARAIPGQYGTSQEQSDVIDPRIFESSSSPSLFMSDVSAMMSMESGSFPTPDDGSSTQLSNAAVMSSIISEESMNSGLVTDGFDNISLTFDVKRFMDRLVMKAVCLGRSPGYRKVDVEESLYHAIRFIL</sequence>
<dbReference type="CDD" id="cd14688">
    <property type="entry name" value="bZIP_YAP"/>
    <property type="match status" value="1"/>
</dbReference>
<dbReference type="PANTHER" id="PTHR40618:SF1">
    <property type="entry name" value="B-ZIP TRANSCRIPTION FACTOR (EUROFUNG)"/>
    <property type="match status" value="1"/>
</dbReference>
<feature type="compositionally biased region" description="Basic and acidic residues" evidence="1">
    <location>
        <begin position="75"/>
        <end position="85"/>
    </location>
</feature>
<feature type="compositionally biased region" description="Basic residues" evidence="1">
    <location>
        <begin position="56"/>
        <end position="74"/>
    </location>
</feature>
<evidence type="ECO:0000313" key="3">
    <source>
        <dbReference type="Proteomes" id="UP000054383"/>
    </source>
</evidence>
<gene>
    <name evidence="2" type="ORF">PISL3812_08562</name>
</gene>
<dbReference type="EMBL" id="CVMT01000010">
    <property type="protein sequence ID" value="CRG91513.1"/>
    <property type="molecule type" value="Genomic_DNA"/>
</dbReference>
<accession>A0A0U1M790</accession>
<keyword evidence="3" id="KW-1185">Reference proteome</keyword>